<dbReference type="EMBL" id="AVPS01000004">
    <property type="protein sequence ID" value="KGM52135.1"/>
    <property type="molecule type" value="Genomic_DNA"/>
</dbReference>
<evidence type="ECO:0000259" key="3">
    <source>
        <dbReference type="PROSITE" id="PS51186"/>
    </source>
</evidence>
<keyword evidence="2" id="KW-0012">Acyltransferase</keyword>
<dbReference type="Pfam" id="PF25559">
    <property type="entry name" value="DUF7931"/>
    <property type="match status" value="1"/>
</dbReference>
<dbReference type="PROSITE" id="PS51186">
    <property type="entry name" value="GNAT"/>
    <property type="match status" value="1"/>
</dbReference>
<comment type="caution">
    <text evidence="4">The sequence shown here is derived from an EMBL/GenBank/DDBJ whole genome shotgun (WGS) entry which is preliminary data.</text>
</comment>
<organism evidence="4 5">
    <name type="scientific">Lysobacter concretionis Ko07 = DSM 16239</name>
    <dbReference type="NCBI Taxonomy" id="1122185"/>
    <lineage>
        <taxon>Bacteria</taxon>
        <taxon>Pseudomonadati</taxon>
        <taxon>Pseudomonadota</taxon>
        <taxon>Gammaproteobacteria</taxon>
        <taxon>Lysobacterales</taxon>
        <taxon>Lysobacteraceae</taxon>
        <taxon>Novilysobacter</taxon>
    </lineage>
</organism>
<dbReference type="GO" id="GO:0016747">
    <property type="term" value="F:acyltransferase activity, transferring groups other than amino-acyl groups"/>
    <property type="evidence" value="ECO:0007669"/>
    <property type="project" value="InterPro"/>
</dbReference>
<protein>
    <submittedName>
        <fullName evidence="4">Acetyltransferase</fullName>
    </submittedName>
</protein>
<evidence type="ECO:0000256" key="1">
    <source>
        <dbReference type="ARBA" id="ARBA00022679"/>
    </source>
</evidence>
<dbReference type="eggNOG" id="COG2153">
    <property type="taxonomic scope" value="Bacteria"/>
</dbReference>
<evidence type="ECO:0000256" key="2">
    <source>
        <dbReference type="ARBA" id="ARBA00023315"/>
    </source>
</evidence>
<evidence type="ECO:0000313" key="5">
    <source>
        <dbReference type="Proteomes" id="UP000030017"/>
    </source>
</evidence>
<dbReference type="Proteomes" id="UP000030017">
    <property type="component" value="Unassembled WGS sequence"/>
</dbReference>
<dbReference type="InterPro" id="IPR000182">
    <property type="entry name" value="GNAT_dom"/>
</dbReference>
<dbReference type="Pfam" id="PF13673">
    <property type="entry name" value="Acetyltransf_10"/>
    <property type="match status" value="1"/>
</dbReference>
<dbReference type="InterPro" id="IPR057691">
    <property type="entry name" value="DUF7931"/>
</dbReference>
<dbReference type="PANTHER" id="PTHR43877:SF1">
    <property type="entry name" value="ACETYLTRANSFERASE"/>
    <property type="match status" value="1"/>
</dbReference>
<dbReference type="CDD" id="cd04301">
    <property type="entry name" value="NAT_SF"/>
    <property type="match status" value="1"/>
</dbReference>
<reference evidence="4 5" key="1">
    <citation type="submission" date="2013-08" db="EMBL/GenBank/DDBJ databases">
        <title>Genome sequencing of Lysobacter.</title>
        <authorList>
            <person name="Zhang S."/>
            <person name="Wang G."/>
        </authorList>
    </citation>
    <scope>NUCLEOTIDE SEQUENCE [LARGE SCALE GENOMIC DNA]</scope>
    <source>
        <strain evidence="4 5">Ko07</strain>
    </source>
</reference>
<dbReference type="InterPro" id="IPR050832">
    <property type="entry name" value="Bact_Acetyltransf"/>
</dbReference>
<accession>A0A0A0EPF6</accession>
<proteinExistence type="predicted"/>
<dbReference type="Gene3D" id="3.40.630.30">
    <property type="match status" value="1"/>
</dbReference>
<dbReference type="AlphaFoldDB" id="A0A0A0EPF6"/>
<feature type="domain" description="N-acetyltransferase" evidence="3">
    <location>
        <begin position="1"/>
        <end position="130"/>
    </location>
</feature>
<dbReference type="InterPro" id="IPR016181">
    <property type="entry name" value="Acyl_CoA_acyltransferase"/>
</dbReference>
<dbReference type="SUPFAM" id="SSF55729">
    <property type="entry name" value="Acyl-CoA N-acyltransferases (Nat)"/>
    <property type="match status" value="1"/>
</dbReference>
<keyword evidence="5" id="KW-1185">Reference proteome</keyword>
<sequence>MGLPDLRAVRETVFVREQGVPLALEWDELDPHCHHVIARDGNGNPIGTGRLTPDRSIGRMAVLAEWRGRGVGDALLRALIDRGRDLGWPELSLHAQVQAIGFYARHGFLPHGERFQEAGIEHQAMRALLDADNPVGSRAAAIAAALGVIGSARRQLTIYSRELDPGLLDAPEVLEALRRFAVGQGETRILLHDPATPQRTLSPLITLSQRLPSMFAFRAIEEPGDQSYPSAYLANDRGGYYFRPLAGRLEGETCLHAPARARQLKTTFDAVWERSRPCTEYRALGI</sequence>
<name>A0A0A0EPF6_9GAMM</name>
<dbReference type="PANTHER" id="PTHR43877">
    <property type="entry name" value="AMINOALKYLPHOSPHONATE N-ACETYLTRANSFERASE-RELATED-RELATED"/>
    <property type="match status" value="1"/>
</dbReference>
<gene>
    <name evidence="4" type="ORF">N792_07345</name>
</gene>
<keyword evidence="1 4" id="KW-0808">Transferase</keyword>
<dbReference type="STRING" id="1122185.N792_07345"/>
<evidence type="ECO:0000313" key="4">
    <source>
        <dbReference type="EMBL" id="KGM52135.1"/>
    </source>
</evidence>